<dbReference type="Pfam" id="PF04059">
    <property type="entry name" value="RRM_2"/>
    <property type="match status" value="1"/>
</dbReference>
<dbReference type="Proteomes" id="UP001642484">
    <property type="component" value="Unassembled WGS sequence"/>
</dbReference>
<protein>
    <recommendedName>
        <fullName evidence="3">RRM domain-containing protein</fullName>
    </recommendedName>
</protein>
<feature type="domain" description="RRM" evidence="3">
    <location>
        <begin position="341"/>
        <end position="428"/>
    </location>
</feature>
<dbReference type="Gene3D" id="3.30.70.330">
    <property type="match status" value="1"/>
</dbReference>
<evidence type="ECO:0000259" key="3">
    <source>
        <dbReference type="PROSITE" id="PS50102"/>
    </source>
</evidence>
<feature type="compositionally biased region" description="Polar residues" evidence="2">
    <location>
        <begin position="281"/>
        <end position="292"/>
    </location>
</feature>
<evidence type="ECO:0000256" key="1">
    <source>
        <dbReference type="PROSITE-ProRule" id="PRU00176"/>
    </source>
</evidence>
<reference evidence="4 5" key="1">
    <citation type="submission" date="2024-02" db="EMBL/GenBank/DDBJ databases">
        <authorList>
            <person name="Chen Y."/>
            <person name="Shah S."/>
            <person name="Dougan E. K."/>
            <person name="Thang M."/>
            <person name="Chan C."/>
        </authorList>
    </citation>
    <scope>NUCLEOTIDE SEQUENCE [LARGE SCALE GENOMIC DNA]</scope>
</reference>
<evidence type="ECO:0000313" key="5">
    <source>
        <dbReference type="Proteomes" id="UP001642484"/>
    </source>
</evidence>
<organism evidence="4 5">
    <name type="scientific">Durusdinium trenchii</name>
    <dbReference type="NCBI Taxonomy" id="1381693"/>
    <lineage>
        <taxon>Eukaryota</taxon>
        <taxon>Sar</taxon>
        <taxon>Alveolata</taxon>
        <taxon>Dinophyceae</taxon>
        <taxon>Suessiales</taxon>
        <taxon>Symbiodiniaceae</taxon>
        <taxon>Durusdinium</taxon>
    </lineage>
</organism>
<dbReference type="InterPro" id="IPR012677">
    <property type="entry name" value="Nucleotide-bd_a/b_plait_sf"/>
</dbReference>
<proteinExistence type="predicted"/>
<keyword evidence="5" id="KW-1185">Reference proteome</keyword>
<name>A0ABP0MJJ8_9DINO</name>
<feature type="region of interest" description="Disordered" evidence="2">
    <location>
        <begin position="277"/>
        <end position="330"/>
    </location>
</feature>
<dbReference type="SUPFAM" id="SSF54928">
    <property type="entry name" value="RNA-binding domain, RBD"/>
    <property type="match status" value="1"/>
</dbReference>
<accession>A0ABP0MJJ8</accession>
<dbReference type="InterPro" id="IPR000504">
    <property type="entry name" value="RRM_dom"/>
</dbReference>
<evidence type="ECO:0000313" key="4">
    <source>
        <dbReference type="EMBL" id="CAK9051661.1"/>
    </source>
</evidence>
<dbReference type="PROSITE" id="PS50102">
    <property type="entry name" value="RRM"/>
    <property type="match status" value="1"/>
</dbReference>
<dbReference type="InterPro" id="IPR035979">
    <property type="entry name" value="RBD_domain_sf"/>
</dbReference>
<gene>
    <name evidence="4" type="ORF">CCMP2556_LOCUS26172</name>
</gene>
<comment type="caution">
    <text evidence="4">The sequence shown here is derived from an EMBL/GenBank/DDBJ whole genome shotgun (WGS) entry which is preliminary data.</text>
</comment>
<evidence type="ECO:0000256" key="2">
    <source>
        <dbReference type="SAM" id="MobiDB-lite"/>
    </source>
</evidence>
<sequence>MQNMNLQGMNLQMINSNMPNMQWQANVASQGPQCGMQSSMQGNSQASPMMPGCQSPTIFATPMQTMQNVQFIQVPAGMQLMPMNCSGMMVANQNNGNGNFEQQQMVKNNFMPMENQVGVANGTRLMGETPNSTPEGSEEDFVREGVKEDTNRNSGQYLVISGGQSSLKDVKSMGSNGLSMEQQLQQLQMEQQQLLQHHRMQQQALAQQQQMELLYHSQALEALQHTVTDTNPEEIQETDDEDCIGQYPHHQGPLAPTEGAMAWMAATLEGMQTCAPKSKKFNPTASADTGSTPEPHLAKKKLVVRKPDGPQDAGSGASSGDQAQLARKKASDPWSWEDGVVTVMVRQLPRQYTQRMLLQEVVRRGFEGLFDFLYLPYDFKKGINVGYGFVNFTEPEYALQFRDSLDGQYLDKYMRMKGKAVRVHPAQVQGYEANYRHFAHTKTGQKQDPAFSPLFFSVGDFKAKDVMKMMEGQENKETNTLVEASKGPSLLALEPQKHQRLRAQKSRAAN</sequence>
<dbReference type="SMART" id="SM00360">
    <property type="entry name" value="RRM"/>
    <property type="match status" value="1"/>
</dbReference>
<keyword evidence="1" id="KW-0694">RNA-binding</keyword>
<dbReference type="EMBL" id="CAXAMN010018002">
    <property type="protein sequence ID" value="CAK9051661.1"/>
    <property type="molecule type" value="Genomic_DNA"/>
</dbReference>
<dbReference type="InterPro" id="IPR007201">
    <property type="entry name" value="Mei2-like_Rrm_C"/>
</dbReference>